<dbReference type="EMBL" id="BAABIE010000001">
    <property type="protein sequence ID" value="GAA4737631.1"/>
    <property type="molecule type" value="Genomic_DNA"/>
</dbReference>
<proteinExistence type="predicted"/>
<dbReference type="InterPro" id="IPR001763">
    <property type="entry name" value="Rhodanese-like_dom"/>
</dbReference>
<name>A0ABP8YUY4_9ACTN</name>
<feature type="domain" description="Rhodanese" evidence="1">
    <location>
        <begin position="32"/>
        <end position="129"/>
    </location>
</feature>
<dbReference type="Gene3D" id="3.40.250.10">
    <property type="entry name" value="Rhodanese-like domain"/>
    <property type="match status" value="1"/>
</dbReference>
<protein>
    <recommendedName>
        <fullName evidence="1">Rhodanese domain-containing protein</fullName>
    </recommendedName>
</protein>
<evidence type="ECO:0000259" key="1">
    <source>
        <dbReference type="PROSITE" id="PS50206"/>
    </source>
</evidence>
<evidence type="ECO:0000313" key="3">
    <source>
        <dbReference type="Proteomes" id="UP001500822"/>
    </source>
</evidence>
<dbReference type="PROSITE" id="PS50206">
    <property type="entry name" value="RHODANESE_3"/>
    <property type="match status" value="1"/>
</dbReference>
<keyword evidence="3" id="KW-1185">Reference proteome</keyword>
<dbReference type="Proteomes" id="UP001500822">
    <property type="component" value="Unassembled WGS sequence"/>
</dbReference>
<dbReference type="InterPro" id="IPR036873">
    <property type="entry name" value="Rhodanese-like_dom_sf"/>
</dbReference>
<accession>A0ABP8YUY4</accession>
<organism evidence="2 3">
    <name type="scientific">Gordonia alkaliphila</name>
    <dbReference type="NCBI Taxonomy" id="1053547"/>
    <lineage>
        <taxon>Bacteria</taxon>
        <taxon>Bacillati</taxon>
        <taxon>Actinomycetota</taxon>
        <taxon>Actinomycetes</taxon>
        <taxon>Mycobacteriales</taxon>
        <taxon>Gordoniaceae</taxon>
        <taxon>Gordonia</taxon>
    </lineage>
</organism>
<dbReference type="RefSeq" id="WP_246993770.1">
    <property type="nucleotide sequence ID" value="NZ_BAABIE010000001.1"/>
</dbReference>
<gene>
    <name evidence="2" type="ORF">GCM10023217_00780</name>
</gene>
<sequence>MLTLDAPVTTVVSIAPEPAPLSVPTAHYRTALADGAVVVDLRDDTDRAAHGALIGALALPLDEALDALTPGTPEALRAASTQAQWLLVTDDGYDAEWLAWHLQARGVRRARFLLGGHRALRAAGVGLADTSDAHLFFS</sequence>
<dbReference type="SUPFAM" id="SSF52821">
    <property type="entry name" value="Rhodanese/Cell cycle control phosphatase"/>
    <property type="match status" value="1"/>
</dbReference>
<evidence type="ECO:0000313" key="2">
    <source>
        <dbReference type="EMBL" id="GAA4737631.1"/>
    </source>
</evidence>
<reference evidence="3" key="1">
    <citation type="journal article" date="2019" name="Int. J. Syst. Evol. Microbiol.">
        <title>The Global Catalogue of Microorganisms (GCM) 10K type strain sequencing project: providing services to taxonomists for standard genome sequencing and annotation.</title>
        <authorList>
            <consortium name="The Broad Institute Genomics Platform"/>
            <consortium name="The Broad Institute Genome Sequencing Center for Infectious Disease"/>
            <person name="Wu L."/>
            <person name="Ma J."/>
        </authorList>
    </citation>
    <scope>NUCLEOTIDE SEQUENCE [LARGE SCALE GENOMIC DNA]</scope>
    <source>
        <strain evidence="3">JCM 18077</strain>
    </source>
</reference>
<comment type="caution">
    <text evidence="2">The sequence shown here is derived from an EMBL/GenBank/DDBJ whole genome shotgun (WGS) entry which is preliminary data.</text>
</comment>